<keyword evidence="2" id="KW-0812">Transmembrane</keyword>
<dbReference type="Proteomes" id="UP000638313">
    <property type="component" value="Unassembled WGS sequence"/>
</dbReference>
<organism evidence="3 4">
    <name type="scientific">Streptomyces mashuensis</name>
    <dbReference type="NCBI Taxonomy" id="33904"/>
    <lineage>
        <taxon>Bacteria</taxon>
        <taxon>Bacillati</taxon>
        <taxon>Actinomycetota</taxon>
        <taxon>Actinomycetes</taxon>
        <taxon>Kitasatosporales</taxon>
        <taxon>Streptomycetaceae</taxon>
        <taxon>Streptomyces</taxon>
    </lineage>
</organism>
<dbReference type="EMBL" id="BNBD01000005">
    <property type="protein sequence ID" value="GHF46728.1"/>
    <property type="molecule type" value="Genomic_DNA"/>
</dbReference>
<name>A0A919B4U0_9ACTN</name>
<feature type="transmembrane region" description="Helical" evidence="2">
    <location>
        <begin position="32"/>
        <end position="51"/>
    </location>
</feature>
<reference evidence="3" key="1">
    <citation type="journal article" date="2014" name="Int. J. Syst. Evol. Microbiol.">
        <title>Complete genome sequence of Corynebacterium casei LMG S-19264T (=DSM 44701T), isolated from a smear-ripened cheese.</title>
        <authorList>
            <consortium name="US DOE Joint Genome Institute (JGI-PGF)"/>
            <person name="Walter F."/>
            <person name="Albersmeier A."/>
            <person name="Kalinowski J."/>
            <person name="Ruckert C."/>
        </authorList>
    </citation>
    <scope>NUCLEOTIDE SEQUENCE</scope>
    <source>
        <strain evidence="3">JCM 4059</strain>
    </source>
</reference>
<keyword evidence="2" id="KW-1133">Transmembrane helix</keyword>
<comment type="caution">
    <text evidence="3">The sequence shown here is derived from an EMBL/GenBank/DDBJ whole genome shotgun (WGS) entry which is preliminary data.</text>
</comment>
<proteinExistence type="predicted"/>
<evidence type="ECO:0000256" key="2">
    <source>
        <dbReference type="SAM" id="Phobius"/>
    </source>
</evidence>
<feature type="transmembrane region" description="Helical" evidence="2">
    <location>
        <begin position="106"/>
        <end position="123"/>
    </location>
</feature>
<evidence type="ECO:0000313" key="3">
    <source>
        <dbReference type="EMBL" id="GHF46728.1"/>
    </source>
</evidence>
<protein>
    <submittedName>
        <fullName evidence="3">Uncharacterized protein</fullName>
    </submittedName>
</protein>
<keyword evidence="2" id="KW-0472">Membrane</keyword>
<dbReference type="AlphaFoldDB" id="A0A919B4U0"/>
<sequence>MTTNAAADMAETAGTEPEHDPAAGSHGWGVRLLTALVVLPLLFIGLMGYGLSPMALDSCGPDDCEALKRSLGQAQAVGLGAGLAAVVLLVVTWALPSKRKHRDARAVVALLAVAAAILCPAAFNNPVG</sequence>
<gene>
    <name evidence="3" type="ORF">GCM10010218_30020</name>
</gene>
<reference evidence="3" key="2">
    <citation type="submission" date="2020-09" db="EMBL/GenBank/DDBJ databases">
        <authorList>
            <person name="Sun Q."/>
            <person name="Ohkuma M."/>
        </authorList>
    </citation>
    <scope>NUCLEOTIDE SEQUENCE</scope>
    <source>
        <strain evidence="3">JCM 4059</strain>
    </source>
</reference>
<accession>A0A919B4U0</accession>
<dbReference type="RefSeq" id="WP_190130044.1">
    <property type="nucleotide sequence ID" value="NZ_BNBD01000005.1"/>
</dbReference>
<evidence type="ECO:0000256" key="1">
    <source>
        <dbReference type="SAM" id="MobiDB-lite"/>
    </source>
</evidence>
<feature type="region of interest" description="Disordered" evidence="1">
    <location>
        <begin position="1"/>
        <end position="22"/>
    </location>
</feature>
<feature type="transmembrane region" description="Helical" evidence="2">
    <location>
        <begin position="71"/>
        <end position="94"/>
    </location>
</feature>
<evidence type="ECO:0000313" key="4">
    <source>
        <dbReference type="Proteomes" id="UP000638313"/>
    </source>
</evidence>
<keyword evidence="4" id="KW-1185">Reference proteome</keyword>